<dbReference type="SUPFAM" id="SSF52540">
    <property type="entry name" value="P-loop containing nucleoside triphosphate hydrolases"/>
    <property type="match status" value="1"/>
</dbReference>
<reference evidence="13 14" key="2">
    <citation type="journal article" date="2010" name="Stand. Genomic Sci.">
        <title>Complete genome sequence of Desulfohalobium retbaense type strain (HR(100)).</title>
        <authorList>
            <person name="Spring S."/>
            <person name="Nolan M."/>
            <person name="Lapidus A."/>
            <person name="Glavina Del Rio T."/>
            <person name="Copeland A."/>
            <person name="Tice H."/>
            <person name="Cheng J.F."/>
            <person name="Lucas S."/>
            <person name="Land M."/>
            <person name="Chen F."/>
            <person name="Bruce D."/>
            <person name="Goodwin L."/>
            <person name="Pitluck S."/>
            <person name="Ivanova N."/>
            <person name="Mavromatis K."/>
            <person name="Mikhailova N."/>
            <person name="Pati A."/>
            <person name="Chen A."/>
            <person name="Palaniappan K."/>
            <person name="Hauser L."/>
            <person name="Chang Y.J."/>
            <person name="Jeffries C.D."/>
            <person name="Munk C."/>
            <person name="Kiss H."/>
            <person name="Chain P."/>
            <person name="Han C."/>
            <person name="Brettin T."/>
            <person name="Detter J.C."/>
            <person name="Schuler E."/>
            <person name="Goker M."/>
            <person name="Rohde M."/>
            <person name="Bristow J."/>
            <person name="Eisen J.A."/>
            <person name="Markowitz V."/>
            <person name="Hugenholtz P."/>
            <person name="Kyrpides N.C."/>
            <person name="Klenk H.P."/>
        </authorList>
    </citation>
    <scope>NUCLEOTIDE SEQUENCE [LARGE SCALE GENOMIC DNA]</scope>
    <source>
        <strain evidence="13 14">DSM 5692</strain>
    </source>
</reference>
<dbReference type="Pfam" id="PF01624">
    <property type="entry name" value="MutS_I"/>
    <property type="match status" value="1"/>
</dbReference>
<dbReference type="InterPro" id="IPR007861">
    <property type="entry name" value="DNA_mismatch_repair_MutS_clamp"/>
</dbReference>
<evidence type="ECO:0000256" key="5">
    <source>
        <dbReference type="ARBA" id="ARBA00022840"/>
    </source>
</evidence>
<dbReference type="Gene3D" id="1.10.1420.10">
    <property type="match status" value="2"/>
</dbReference>
<dbReference type="KEGG" id="drt:Dret_1339"/>
<dbReference type="InterPro" id="IPR007860">
    <property type="entry name" value="DNA_mmatch_repair_MutS_con_dom"/>
</dbReference>
<dbReference type="GO" id="GO:0003684">
    <property type="term" value="F:damaged DNA binding"/>
    <property type="evidence" value="ECO:0007669"/>
    <property type="project" value="UniProtKB-UniRule"/>
</dbReference>
<dbReference type="InterPro" id="IPR027417">
    <property type="entry name" value="P-loop_NTPase"/>
</dbReference>
<dbReference type="HAMAP" id="MF_00096">
    <property type="entry name" value="MutS"/>
    <property type="match status" value="1"/>
</dbReference>
<accession>C8X2I0</accession>
<dbReference type="SMART" id="SM00533">
    <property type="entry name" value="MUTSd"/>
    <property type="match status" value="1"/>
</dbReference>
<dbReference type="InterPro" id="IPR007695">
    <property type="entry name" value="DNA_mismatch_repair_MutS-lik_N"/>
</dbReference>
<dbReference type="EMBL" id="CP001734">
    <property type="protein sequence ID" value="ACV68627.1"/>
    <property type="molecule type" value="Genomic_DNA"/>
</dbReference>
<dbReference type="Gene3D" id="3.40.1170.10">
    <property type="entry name" value="DNA repair protein MutS, domain I"/>
    <property type="match status" value="1"/>
</dbReference>
<keyword evidence="3 9" id="KW-0547">Nucleotide-binding</keyword>
<evidence type="ECO:0000256" key="2">
    <source>
        <dbReference type="ARBA" id="ARBA00021982"/>
    </source>
</evidence>
<dbReference type="InterPro" id="IPR045076">
    <property type="entry name" value="MutS"/>
</dbReference>
<feature type="compositionally biased region" description="Basic and acidic residues" evidence="11">
    <location>
        <begin position="808"/>
        <end position="821"/>
    </location>
</feature>
<comment type="function">
    <text evidence="8 9">This protein is involved in the repair of mismatches in DNA. It is possible that it carries out the mismatch recognition step. This protein has a weak ATPase activity.</text>
</comment>
<name>C8X2I0_DESRD</name>
<evidence type="ECO:0000256" key="1">
    <source>
        <dbReference type="ARBA" id="ARBA00006271"/>
    </source>
</evidence>
<evidence type="ECO:0000256" key="11">
    <source>
        <dbReference type="SAM" id="MobiDB-lite"/>
    </source>
</evidence>
<dbReference type="FunFam" id="3.40.50.300:FF:000870">
    <property type="entry name" value="MutS protein homolog 4"/>
    <property type="match status" value="1"/>
</dbReference>
<keyword evidence="5 9" id="KW-0067">ATP-binding</keyword>
<dbReference type="InterPro" id="IPR000432">
    <property type="entry name" value="DNA_mismatch_repair_MutS_C"/>
</dbReference>
<evidence type="ECO:0000256" key="8">
    <source>
        <dbReference type="ARBA" id="ARBA00024647"/>
    </source>
</evidence>
<sequence length="896" mass="101122">MSKTKLTPMLEQYLRIKEDYPDALLFFRMGDFYELFFEDAETAARVLQITLTSRNPNAETKVPMAGVPHHATEEYLRQLLEQGYKVAICDQVEDPRQAKGLVKREVTRVLTPGTVVEDSTLSAKTSNYLAAVCWHGGSKTGAAAWIDFSTGQWTGVQSKHQVQLWQWLIKIQPQEVLMPEGTELPEQAQVLRDKIQFCPYNGYFEPGRARERLLQAQDVASLTPLDLEDKPALVQACGALLAYLHTTQRCEDLSHLGQFQPIQPNRFLQLDEVTERNLELFQRLDGGKGPGTLWHALDRTLTPMGGRLLQQRLRQPWRDLRTITAHQGVVALLVDDDGLRQSLRERLDAVYDLERLTTRIFLGRCTPKDFIALRNSLKALPALQSLLEEDRQWPELLGQEKRAWDNLDDVRELLERSLVDAPPLVITEGGLFRHGFDPELDELLDLSEDGEGRLQELLHKEQQASSLPKLKLGYNRVFGYYFELSKAHKGPVPDHFIRRQTLVNAERYITEELKTIEDKVFSAAEKRKGLEYNLFQNLREQVAAHRERVMAVAGILARLDYWQGLAHAARQWEWSQPELHSGLDLRIIGGRHPAVEATQGRTDYIPNDVRIEGDDRVLLITGPNMAGKSTVLRQTAIICILAQIGSFVPAREGWIGLCDRIFTRVGASDNLAQGQSTFMVEMTETARILRQASRNSLVILDEIGRGTSTFDGLALAWAVVEDLVQRGHGGVRTLFATHYHELTDLEGQLPGVRNYNIAVKEWRGDIVFLRRLVPGPADRSYGIEVSQLAGVPQGVVKRAKAILAQLEEKSRGLRHTPEKGSHRQQSLLPGLFDPPEKPQPEPTAPQDQGPHPLEEALQELDLNGMTPLDALNLLSRWKHEWTPPHDSQDTPGTSSS</sequence>
<dbReference type="InterPro" id="IPR005748">
    <property type="entry name" value="DNA_mismatch_repair_MutS"/>
</dbReference>
<dbReference type="SUPFAM" id="SSF53150">
    <property type="entry name" value="DNA repair protein MutS, domain II"/>
    <property type="match status" value="1"/>
</dbReference>
<evidence type="ECO:0000256" key="9">
    <source>
        <dbReference type="HAMAP-Rule" id="MF_00096"/>
    </source>
</evidence>
<dbReference type="PANTHER" id="PTHR11361">
    <property type="entry name" value="DNA MISMATCH REPAIR PROTEIN MUTS FAMILY MEMBER"/>
    <property type="match status" value="1"/>
</dbReference>
<comment type="similarity">
    <text evidence="1 9 10">Belongs to the DNA mismatch repair MutS family.</text>
</comment>
<feature type="region of interest" description="Disordered" evidence="11">
    <location>
        <begin position="808"/>
        <end position="864"/>
    </location>
</feature>
<evidence type="ECO:0000256" key="3">
    <source>
        <dbReference type="ARBA" id="ARBA00022741"/>
    </source>
</evidence>
<dbReference type="NCBIfam" id="NF003810">
    <property type="entry name" value="PRK05399.1"/>
    <property type="match status" value="1"/>
</dbReference>
<dbReference type="GO" id="GO:0005524">
    <property type="term" value="F:ATP binding"/>
    <property type="evidence" value="ECO:0007669"/>
    <property type="project" value="UniProtKB-UniRule"/>
</dbReference>
<dbReference type="SMART" id="SM00534">
    <property type="entry name" value="MUTSac"/>
    <property type="match status" value="1"/>
</dbReference>
<dbReference type="GO" id="GO:0005829">
    <property type="term" value="C:cytosol"/>
    <property type="evidence" value="ECO:0007669"/>
    <property type="project" value="TreeGrafter"/>
</dbReference>
<dbReference type="Pfam" id="PF00488">
    <property type="entry name" value="MutS_V"/>
    <property type="match status" value="1"/>
</dbReference>
<organism evidence="13 14">
    <name type="scientific">Desulfohalobium retbaense (strain ATCC 49708 / DSM 5692 / JCM 16813 / HR100)</name>
    <dbReference type="NCBI Taxonomy" id="485915"/>
    <lineage>
        <taxon>Bacteria</taxon>
        <taxon>Pseudomonadati</taxon>
        <taxon>Thermodesulfobacteriota</taxon>
        <taxon>Desulfovibrionia</taxon>
        <taxon>Desulfovibrionales</taxon>
        <taxon>Desulfohalobiaceae</taxon>
        <taxon>Desulfohalobium</taxon>
    </lineage>
</organism>
<dbReference type="HOGENOM" id="CLU_002472_3_1_7"/>
<dbReference type="InterPro" id="IPR016151">
    <property type="entry name" value="DNA_mismatch_repair_MutS_N"/>
</dbReference>
<dbReference type="Gene3D" id="3.40.50.300">
    <property type="entry name" value="P-loop containing nucleotide triphosphate hydrolases"/>
    <property type="match status" value="1"/>
</dbReference>
<evidence type="ECO:0000256" key="6">
    <source>
        <dbReference type="ARBA" id="ARBA00023125"/>
    </source>
</evidence>
<dbReference type="InterPro" id="IPR017261">
    <property type="entry name" value="DNA_mismatch_repair_MutS/MSH"/>
</dbReference>
<keyword evidence="4 9" id="KW-0227">DNA damage</keyword>
<dbReference type="NCBIfam" id="TIGR01070">
    <property type="entry name" value="mutS1"/>
    <property type="match status" value="1"/>
</dbReference>
<dbReference type="FunFam" id="3.40.1170.10:FF:000001">
    <property type="entry name" value="DNA mismatch repair protein MutS"/>
    <property type="match status" value="1"/>
</dbReference>
<feature type="binding site" evidence="9">
    <location>
        <begin position="622"/>
        <end position="629"/>
    </location>
    <ligand>
        <name>ATP</name>
        <dbReference type="ChEBI" id="CHEBI:30616"/>
    </ligand>
</feature>
<dbReference type="Pfam" id="PF05190">
    <property type="entry name" value="MutS_IV"/>
    <property type="match status" value="1"/>
</dbReference>
<dbReference type="AlphaFoldDB" id="C8X2I0"/>
<evidence type="ECO:0000313" key="13">
    <source>
        <dbReference type="EMBL" id="ACV68627.1"/>
    </source>
</evidence>
<evidence type="ECO:0000256" key="10">
    <source>
        <dbReference type="RuleBase" id="RU003756"/>
    </source>
</evidence>
<keyword evidence="7 9" id="KW-0234">DNA repair</keyword>
<dbReference type="GO" id="GO:0140664">
    <property type="term" value="F:ATP-dependent DNA damage sensor activity"/>
    <property type="evidence" value="ECO:0007669"/>
    <property type="project" value="InterPro"/>
</dbReference>
<feature type="domain" description="DNA mismatch repair proteins mutS family" evidence="12">
    <location>
        <begin position="696"/>
        <end position="712"/>
    </location>
</feature>
<evidence type="ECO:0000256" key="7">
    <source>
        <dbReference type="ARBA" id="ARBA00023204"/>
    </source>
</evidence>
<protein>
    <recommendedName>
        <fullName evidence="2 9">DNA mismatch repair protein MutS</fullName>
    </recommendedName>
</protein>
<dbReference type="eggNOG" id="COG0249">
    <property type="taxonomic scope" value="Bacteria"/>
</dbReference>
<dbReference type="SUPFAM" id="SSF55271">
    <property type="entry name" value="DNA repair protein MutS, domain I"/>
    <property type="match status" value="1"/>
</dbReference>
<keyword evidence="14" id="KW-1185">Reference proteome</keyword>
<dbReference type="InterPro" id="IPR036187">
    <property type="entry name" value="DNA_mismatch_repair_MutS_sf"/>
</dbReference>
<dbReference type="InterPro" id="IPR036678">
    <property type="entry name" value="MutS_con_dom_sf"/>
</dbReference>
<dbReference type="Proteomes" id="UP000001052">
    <property type="component" value="Chromosome"/>
</dbReference>
<dbReference type="STRING" id="485915.Dret_1339"/>
<dbReference type="InterPro" id="IPR007696">
    <property type="entry name" value="DNA_mismatch_repair_MutS_core"/>
</dbReference>
<evidence type="ECO:0000313" key="14">
    <source>
        <dbReference type="Proteomes" id="UP000001052"/>
    </source>
</evidence>
<dbReference type="Gene3D" id="3.30.420.110">
    <property type="entry name" value="MutS, connector domain"/>
    <property type="match status" value="1"/>
</dbReference>
<evidence type="ECO:0000256" key="4">
    <source>
        <dbReference type="ARBA" id="ARBA00022763"/>
    </source>
</evidence>
<dbReference type="Pfam" id="PF05192">
    <property type="entry name" value="MutS_III"/>
    <property type="match status" value="1"/>
</dbReference>
<dbReference type="CDD" id="cd03284">
    <property type="entry name" value="ABC_MutS1"/>
    <property type="match status" value="1"/>
</dbReference>
<dbReference type="GO" id="GO:0006298">
    <property type="term" value="P:mismatch repair"/>
    <property type="evidence" value="ECO:0007669"/>
    <property type="project" value="UniProtKB-UniRule"/>
</dbReference>
<dbReference type="Pfam" id="PF05188">
    <property type="entry name" value="MutS_II"/>
    <property type="match status" value="1"/>
</dbReference>
<dbReference type="PANTHER" id="PTHR11361:SF34">
    <property type="entry name" value="DNA MISMATCH REPAIR PROTEIN MSH1, MITOCHONDRIAL"/>
    <property type="match status" value="1"/>
</dbReference>
<gene>
    <name evidence="9" type="primary">mutS</name>
    <name evidence="13" type="ordered locus">Dret_1339</name>
</gene>
<reference evidence="14" key="1">
    <citation type="submission" date="2009-09" db="EMBL/GenBank/DDBJ databases">
        <title>The complete chromosome of Desulfohalobium retbaense DSM 5692.</title>
        <authorList>
            <consortium name="US DOE Joint Genome Institute (JGI-PGF)"/>
            <person name="Lucas S."/>
            <person name="Copeland A."/>
            <person name="Lapidus A."/>
            <person name="Glavina del Rio T."/>
            <person name="Dalin E."/>
            <person name="Tice H."/>
            <person name="Bruce D."/>
            <person name="Goodwin L."/>
            <person name="Pitluck S."/>
            <person name="Kyrpides N."/>
            <person name="Mavromatis K."/>
            <person name="Ivanova N."/>
            <person name="Mikhailova N."/>
            <person name="Munk A.C."/>
            <person name="Brettin T."/>
            <person name="Detter J.C."/>
            <person name="Han C."/>
            <person name="Tapia R."/>
            <person name="Larimer F."/>
            <person name="Land M."/>
            <person name="Hauser L."/>
            <person name="Markowitz V."/>
            <person name="Cheng J.-F."/>
            <person name="Hugenholtz P."/>
            <person name="Woyke T."/>
            <person name="Wu D."/>
            <person name="Spring S."/>
            <person name="Klenk H.-P."/>
            <person name="Eisen J.A."/>
        </authorList>
    </citation>
    <scope>NUCLEOTIDE SEQUENCE [LARGE SCALE GENOMIC DNA]</scope>
    <source>
        <strain evidence="14">DSM 5692</strain>
    </source>
</reference>
<dbReference type="SUPFAM" id="SSF48334">
    <property type="entry name" value="DNA repair protein MutS, domain III"/>
    <property type="match status" value="1"/>
</dbReference>
<proteinExistence type="inferred from homology"/>
<keyword evidence="6 9" id="KW-0238">DNA-binding</keyword>
<dbReference type="PIRSF" id="PIRSF037677">
    <property type="entry name" value="DNA_mis_repair_Msh6"/>
    <property type="match status" value="1"/>
</dbReference>
<dbReference type="GO" id="GO:0030983">
    <property type="term" value="F:mismatched DNA binding"/>
    <property type="evidence" value="ECO:0007669"/>
    <property type="project" value="InterPro"/>
</dbReference>
<evidence type="ECO:0000259" key="12">
    <source>
        <dbReference type="PROSITE" id="PS00486"/>
    </source>
</evidence>
<dbReference type="PROSITE" id="PS00486">
    <property type="entry name" value="DNA_MISMATCH_REPAIR_2"/>
    <property type="match status" value="1"/>
</dbReference>